<evidence type="ECO:0000313" key="5">
    <source>
        <dbReference type="EMBL" id="MDA0182551.1"/>
    </source>
</evidence>
<keyword evidence="3 4" id="KW-0663">Pyridoxal phosphate</keyword>
<dbReference type="EMBL" id="JAPDDP010000037">
    <property type="protein sequence ID" value="MDA0182551.1"/>
    <property type="molecule type" value="Genomic_DNA"/>
</dbReference>
<comment type="caution">
    <text evidence="5">The sequence shown here is derived from an EMBL/GenBank/DDBJ whole genome shotgun (WGS) entry which is preliminary data.</text>
</comment>
<dbReference type="InterPro" id="IPR015424">
    <property type="entry name" value="PyrdxlP-dep_Trfase"/>
</dbReference>
<reference evidence="5" key="1">
    <citation type="submission" date="2022-10" db="EMBL/GenBank/DDBJ databases">
        <title>The WGS of Solirubrobacter phytolaccae KCTC 29190.</title>
        <authorList>
            <person name="Jiang Z."/>
        </authorList>
    </citation>
    <scope>NUCLEOTIDE SEQUENCE</scope>
    <source>
        <strain evidence="5">KCTC 29190</strain>
    </source>
</reference>
<dbReference type="PANTHER" id="PTHR14084">
    <property type="entry name" value="KYNURENINASE"/>
    <property type="match status" value="1"/>
</dbReference>
<evidence type="ECO:0000256" key="2">
    <source>
        <dbReference type="ARBA" id="ARBA00022801"/>
    </source>
</evidence>
<dbReference type="InterPro" id="IPR015422">
    <property type="entry name" value="PyrdxlP-dep_Trfase_small"/>
</dbReference>
<dbReference type="SUPFAM" id="SSF53383">
    <property type="entry name" value="PLP-dependent transferases"/>
    <property type="match status" value="1"/>
</dbReference>
<accession>A0A9X3NAU8</accession>
<dbReference type="InterPro" id="IPR015421">
    <property type="entry name" value="PyrdxlP-dep_Trfase_major"/>
</dbReference>
<evidence type="ECO:0000313" key="6">
    <source>
        <dbReference type="Proteomes" id="UP001147653"/>
    </source>
</evidence>
<protein>
    <recommendedName>
        <fullName evidence="4">Kynureninase</fullName>
        <ecNumber evidence="4">3.7.1.3</ecNumber>
    </recommendedName>
</protein>
<organism evidence="5 6">
    <name type="scientific">Solirubrobacter phytolaccae</name>
    <dbReference type="NCBI Taxonomy" id="1404360"/>
    <lineage>
        <taxon>Bacteria</taxon>
        <taxon>Bacillati</taxon>
        <taxon>Actinomycetota</taxon>
        <taxon>Thermoleophilia</taxon>
        <taxon>Solirubrobacterales</taxon>
        <taxon>Solirubrobacteraceae</taxon>
        <taxon>Solirubrobacter</taxon>
    </lineage>
</organism>
<name>A0A9X3NAU8_9ACTN</name>
<evidence type="ECO:0000256" key="1">
    <source>
        <dbReference type="ARBA" id="ARBA00022642"/>
    </source>
</evidence>
<dbReference type="RefSeq" id="WP_270026921.1">
    <property type="nucleotide sequence ID" value="NZ_JAPDDP010000037.1"/>
</dbReference>
<dbReference type="Gene3D" id="3.90.1150.10">
    <property type="entry name" value="Aspartate Aminotransferase, domain 1"/>
    <property type="match status" value="1"/>
</dbReference>
<comment type="pathway">
    <text evidence="4">Cofactor biosynthesis; NAD(+) biosynthesis; quinolinate from L-kynurenine: step 2/3.</text>
</comment>
<proteinExistence type="inferred from homology"/>
<gene>
    <name evidence="5" type="ORF">OJ997_19735</name>
</gene>
<evidence type="ECO:0000256" key="3">
    <source>
        <dbReference type="ARBA" id="ARBA00022898"/>
    </source>
</evidence>
<dbReference type="Proteomes" id="UP001147653">
    <property type="component" value="Unassembled WGS sequence"/>
</dbReference>
<comment type="subunit">
    <text evidence="4">Homodimer.</text>
</comment>
<dbReference type="GO" id="GO:0009435">
    <property type="term" value="P:NAD+ biosynthetic process"/>
    <property type="evidence" value="ECO:0007669"/>
    <property type="project" value="InterPro"/>
</dbReference>
<keyword evidence="2 4" id="KW-0378">Hydrolase</keyword>
<dbReference type="EC" id="3.7.1.3" evidence="4"/>
<keyword evidence="1 4" id="KW-0662">Pyridine nucleotide biosynthesis</keyword>
<keyword evidence="5" id="KW-0032">Aminotransferase</keyword>
<comment type="catalytic activity">
    <reaction evidence="4">
        <text>L-kynurenine + H2O = anthranilate + L-alanine + H(+)</text>
        <dbReference type="Rhea" id="RHEA:16813"/>
        <dbReference type="ChEBI" id="CHEBI:15377"/>
        <dbReference type="ChEBI" id="CHEBI:15378"/>
        <dbReference type="ChEBI" id="CHEBI:16567"/>
        <dbReference type="ChEBI" id="CHEBI:57959"/>
        <dbReference type="ChEBI" id="CHEBI:57972"/>
        <dbReference type="EC" id="3.7.1.3"/>
    </reaction>
</comment>
<dbReference type="InterPro" id="IPR010111">
    <property type="entry name" value="Kynureninase"/>
</dbReference>
<dbReference type="PIRSF" id="PIRSF038800">
    <property type="entry name" value="KYNU"/>
    <property type="match status" value="1"/>
</dbReference>
<dbReference type="Gene3D" id="3.40.640.10">
    <property type="entry name" value="Type I PLP-dependent aspartate aminotransferase-like (Major domain)"/>
    <property type="match status" value="1"/>
</dbReference>
<comment type="pathway">
    <text evidence="4">Amino-acid degradation; L-kynurenine degradation; L-alanine and anthranilate from L-kynurenine: step 1/1.</text>
</comment>
<keyword evidence="5" id="KW-0808">Transferase</keyword>
<comment type="similarity">
    <text evidence="4">Belongs to the kynureninase family.</text>
</comment>
<dbReference type="PANTHER" id="PTHR14084:SF0">
    <property type="entry name" value="KYNURENINASE"/>
    <property type="match status" value="1"/>
</dbReference>
<sequence length="403" mass="44320">MAVTREDALQLDARDPLAPFRERFVIEDAHRLYLDGNSLGRLPKGTRERLHRVIDQWGSELVGGWHDWIDAPTRTGDALAEVLGAQPGTILVADSVTVNLFKLVNAVLDARPELTHLATDQDNFPTDRYVLEGIAKARGLELTIFEVDPLLGPQPSDVPDGALTVLSHVAYRSGALADIAAFPNDRLIWDLSHSAGSVPVELEAKGVRYAVGCTYKYLNAGPGATGYLYVREPETLVTPIQGWFGQARQFEMERPYEPAPGISRFLAGTPPILVLAAVEEGVRITAEAGIEALREKSVAQTELLIALHDQWLAPLGFTVGTPREPHLRGSHVSLRHPEAWPICKALIEHADVIPDFRGPDSVRLGIAPLYTRFVDVYDALDRLRDLVERGVHREVDASVSRVT</sequence>
<dbReference type="Pfam" id="PF22580">
    <property type="entry name" value="KYNU_C"/>
    <property type="match status" value="1"/>
</dbReference>
<dbReference type="GO" id="GO:0005737">
    <property type="term" value="C:cytoplasm"/>
    <property type="evidence" value="ECO:0007669"/>
    <property type="project" value="InterPro"/>
</dbReference>
<dbReference type="GO" id="GO:0043420">
    <property type="term" value="P:anthranilate metabolic process"/>
    <property type="evidence" value="ECO:0007669"/>
    <property type="project" value="TreeGrafter"/>
</dbReference>
<comment type="catalytic activity">
    <reaction evidence="4">
        <text>3-hydroxy-L-kynurenine + H2O = 3-hydroxyanthranilate + L-alanine + H(+)</text>
        <dbReference type="Rhea" id="RHEA:25143"/>
        <dbReference type="ChEBI" id="CHEBI:15377"/>
        <dbReference type="ChEBI" id="CHEBI:15378"/>
        <dbReference type="ChEBI" id="CHEBI:36559"/>
        <dbReference type="ChEBI" id="CHEBI:57972"/>
        <dbReference type="ChEBI" id="CHEBI:58125"/>
        <dbReference type="EC" id="3.7.1.3"/>
    </reaction>
</comment>
<dbReference type="AlphaFoldDB" id="A0A9X3NAU8"/>
<evidence type="ECO:0000256" key="4">
    <source>
        <dbReference type="PIRNR" id="PIRNR038800"/>
    </source>
</evidence>
<comment type="cofactor">
    <cofactor evidence="4">
        <name>pyridoxal 5'-phosphate</name>
        <dbReference type="ChEBI" id="CHEBI:597326"/>
    </cofactor>
</comment>
<keyword evidence="6" id="KW-1185">Reference proteome</keyword>
<dbReference type="GO" id="GO:0019441">
    <property type="term" value="P:L-tryptophan catabolic process to kynurenine"/>
    <property type="evidence" value="ECO:0007669"/>
    <property type="project" value="TreeGrafter"/>
</dbReference>
<comment type="function">
    <text evidence="4">Catalyzes the cleavage of L-kynurenine (L-Kyn) and L-3-hydroxykynurenine (L-3OHKyn) into anthranilic acid (AA) and 3-hydroxyanthranilic acid (3-OHAA), respectively.</text>
</comment>
<dbReference type="GO" id="GO:0008483">
    <property type="term" value="F:transaminase activity"/>
    <property type="evidence" value="ECO:0007669"/>
    <property type="project" value="UniProtKB-KW"/>
</dbReference>
<dbReference type="GO" id="GO:0030170">
    <property type="term" value="F:pyridoxal phosphate binding"/>
    <property type="evidence" value="ECO:0007669"/>
    <property type="project" value="InterPro"/>
</dbReference>
<dbReference type="GO" id="GO:0030429">
    <property type="term" value="F:kynureninase activity"/>
    <property type="evidence" value="ECO:0007669"/>
    <property type="project" value="UniProtKB-EC"/>
</dbReference>